<comment type="subcellular location">
    <subcellularLocation>
        <location evidence="1 7">Cell membrane</location>
        <topology evidence="1 7">Multi-pass membrane protein</topology>
    </subcellularLocation>
</comment>
<feature type="transmembrane region" description="Helical" evidence="7">
    <location>
        <begin position="286"/>
        <end position="312"/>
    </location>
</feature>
<evidence type="ECO:0000313" key="9">
    <source>
        <dbReference type="EMBL" id="MBM3223392.1"/>
    </source>
</evidence>
<keyword evidence="6 7" id="KW-0472">Membrane</keyword>
<feature type="transmembrane region" description="Helical" evidence="7">
    <location>
        <begin position="101"/>
        <end position="122"/>
    </location>
</feature>
<feature type="domain" description="ABC transmembrane type-1" evidence="8">
    <location>
        <begin position="99"/>
        <end position="304"/>
    </location>
</feature>
<dbReference type="EMBL" id="VGLS01000136">
    <property type="protein sequence ID" value="MBM3223392.1"/>
    <property type="molecule type" value="Genomic_DNA"/>
</dbReference>
<evidence type="ECO:0000259" key="8">
    <source>
        <dbReference type="PROSITE" id="PS50928"/>
    </source>
</evidence>
<feature type="transmembrane region" description="Helical" evidence="7">
    <location>
        <begin position="240"/>
        <end position="266"/>
    </location>
</feature>
<dbReference type="CDD" id="cd06261">
    <property type="entry name" value="TM_PBP2"/>
    <property type="match status" value="1"/>
</dbReference>
<evidence type="ECO:0000256" key="2">
    <source>
        <dbReference type="ARBA" id="ARBA00022448"/>
    </source>
</evidence>
<dbReference type="PROSITE" id="PS50928">
    <property type="entry name" value="ABC_TM1"/>
    <property type="match status" value="1"/>
</dbReference>
<dbReference type="PANTHER" id="PTHR43163">
    <property type="entry name" value="DIPEPTIDE TRANSPORT SYSTEM PERMEASE PROTEIN DPPB-RELATED"/>
    <property type="match status" value="1"/>
</dbReference>
<dbReference type="Pfam" id="PF00528">
    <property type="entry name" value="BPD_transp_1"/>
    <property type="match status" value="1"/>
</dbReference>
<dbReference type="AlphaFoldDB" id="A0A938B062"/>
<proteinExistence type="inferred from homology"/>
<accession>A0A938B062</accession>
<feature type="transmembrane region" description="Helical" evidence="7">
    <location>
        <begin position="134"/>
        <end position="162"/>
    </location>
</feature>
<comment type="similarity">
    <text evidence="7">Belongs to the binding-protein-dependent transport system permease family.</text>
</comment>
<dbReference type="SUPFAM" id="SSF161098">
    <property type="entry name" value="MetI-like"/>
    <property type="match status" value="1"/>
</dbReference>
<dbReference type="InterPro" id="IPR035906">
    <property type="entry name" value="MetI-like_sf"/>
</dbReference>
<dbReference type="PANTHER" id="PTHR43163:SF6">
    <property type="entry name" value="DIPEPTIDE TRANSPORT SYSTEM PERMEASE PROTEIN DPPB-RELATED"/>
    <property type="match status" value="1"/>
</dbReference>
<evidence type="ECO:0000256" key="4">
    <source>
        <dbReference type="ARBA" id="ARBA00022692"/>
    </source>
</evidence>
<gene>
    <name evidence="9" type="ORF">FJZ47_06285</name>
</gene>
<organism evidence="9 10">
    <name type="scientific">Tectimicrobiota bacterium</name>
    <dbReference type="NCBI Taxonomy" id="2528274"/>
    <lineage>
        <taxon>Bacteria</taxon>
        <taxon>Pseudomonadati</taxon>
        <taxon>Nitrospinota/Tectimicrobiota group</taxon>
        <taxon>Candidatus Tectimicrobiota</taxon>
    </lineage>
</organism>
<evidence type="ECO:0000256" key="1">
    <source>
        <dbReference type="ARBA" id="ARBA00004651"/>
    </source>
</evidence>
<protein>
    <submittedName>
        <fullName evidence="9">ABC transporter permease</fullName>
    </submittedName>
</protein>
<name>A0A938B062_UNCTE</name>
<sequence length="319" mass="35320">MRKYLVRRLLNMLPTLILVSLGVFALVRWLPSDPARLLAGVDDSGAIDPALYARITKELGLDQPIVVQYAYWLGGVVRGNWGKSYLSGMEVLPQIVHRLQFTVQLAIAAWLFGLLLGIPLGTISAVRRNSPLDIAVTAFAISGVAIPHFWLGMMLIVLFAVWLGWLPYGGFDANLFVTPGLWIKQMLLPTFVLGTGLAAILMRQTRAALLEVFREPYILTARSKGLQESRVIWTHAMKNSLLPVVTIASLQFGTLVGGTVVTETVFTLPGLGKFVVDAVLRRDYLVVQMGLLVLTMAVMFSNFIADVVYTYLDPRIRYD</sequence>
<evidence type="ECO:0000256" key="7">
    <source>
        <dbReference type="RuleBase" id="RU363032"/>
    </source>
</evidence>
<evidence type="ECO:0000313" key="10">
    <source>
        <dbReference type="Proteomes" id="UP000712673"/>
    </source>
</evidence>
<evidence type="ECO:0000256" key="6">
    <source>
        <dbReference type="ARBA" id="ARBA00023136"/>
    </source>
</evidence>
<feature type="transmembrane region" description="Helical" evidence="7">
    <location>
        <begin position="182"/>
        <end position="201"/>
    </location>
</feature>
<dbReference type="InterPro" id="IPR000515">
    <property type="entry name" value="MetI-like"/>
</dbReference>
<keyword evidence="5 7" id="KW-1133">Transmembrane helix</keyword>
<dbReference type="Gene3D" id="1.10.3720.10">
    <property type="entry name" value="MetI-like"/>
    <property type="match status" value="1"/>
</dbReference>
<dbReference type="Pfam" id="PF19300">
    <property type="entry name" value="BPD_transp_1_N"/>
    <property type="match status" value="1"/>
</dbReference>
<keyword evidence="2 7" id="KW-0813">Transport</keyword>
<keyword evidence="4 7" id="KW-0812">Transmembrane</keyword>
<evidence type="ECO:0000256" key="5">
    <source>
        <dbReference type="ARBA" id="ARBA00022989"/>
    </source>
</evidence>
<dbReference type="GO" id="GO:0005886">
    <property type="term" value="C:plasma membrane"/>
    <property type="evidence" value="ECO:0007669"/>
    <property type="project" value="UniProtKB-SubCell"/>
</dbReference>
<evidence type="ECO:0000256" key="3">
    <source>
        <dbReference type="ARBA" id="ARBA00022475"/>
    </source>
</evidence>
<keyword evidence="3" id="KW-1003">Cell membrane</keyword>
<feature type="transmembrane region" description="Helical" evidence="7">
    <location>
        <begin position="12"/>
        <end position="30"/>
    </location>
</feature>
<dbReference type="Proteomes" id="UP000712673">
    <property type="component" value="Unassembled WGS sequence"/>
</dbReference>
<comment type="caution">
    <text evidence="9">The sequence shown here is derived from an EMBL/GenBank/DDBJ whole genome shotgun (WGS) entry which is preliminary data.</text>
</comment>
<reference evidence="9" key="1">
    <citation type="submission" date="2019-03" db="EMBL/GenBank/DDBJ databases">
        <title>Lake Tanganyika Metagenome-Assembled Genomes (MAGs).</title>
        <authorList>
            <person name="Tran P."/>
        </authorList>
    </citation>
    <scope>NUCLEOTIDE SEQUENCE</scope>
    <source>
        <strain evidence="9">K_DeepCast_65m_m2_066</strain>
    </source>
</reference>
<dbReference type="GO" id="GO:0071916">
    <property type="term" value="F:dipeptide transmembrane transporter activity"/>
    <property type="evidence" value="ECO:0007669"/>
    <property type="project" value="TreeGrafter"/>
</dbReference>
<dbReference type="InterPro" id="IPR045621">
    <property type="entry name" value="BPD_transp_1_N"/>
</dbReference>